<dbReference type="Gene3D" id="3.40.50.1820">
    <property type="entry name" value="alpha/beta hydrolase"/>
    <property type="match status" value="1"/>
</dbReference>
<dbReference type="GO" id="GO:0016787">
    <property type="term" value="F:hydrolase activity"/>
    <property type="evidence" value="ECO:0007669"/>
    <property type="project" value="UniProtKB-KW"/>
</dbReference>
<sequence>MLATVAASLLGAPASARSARPGAEVTIDTGTVRGRVAEDHREFLGIPFAAPTAGEGRFRAPRPAAAWSGTRDATRSGTPCSQAIPVVGAFISSEDCLTVDVYTPPVRSGTDLPVMVWIYGGAFTLGANSGYDPTPLVTKGDVIVVAVNYRLGPFGFLSLPGLDAEAGSGTSGNYALMDQQAGLGWVRRNIAAFGGDPGNVTLFGESAGGASVCHQVASPEAAGLFQKAIVQSGSCAGSNGLAPVSKAEMRRRSRAFARDLGCTDQAREVACLRALPQDRLLSSETLQFQLDLTWVPSVDGFIVPRSLDEAWRTGAYQKMPLIVGGTRDEGRTFIALLDHLLTVSPVSEEEYEAFVRDSFGDDAGAVLAAYPVSGFDSPDLAKATVLTDSSFSCPAQLHIEQADATGARIFAFELNDADPPLAGVDPFMPMGNFHGADVLYLFNALQGIPAIRNDNQQRLSDQMVAAWTAFARTGDPEAVGGTAWPAWTPRRPRTIELNSAGNRLTTGVFDDHNCALWSPIIGGR</sequence>
<dbReference type="PROSITE" id="PS00941">
    <property type="entry name" value="CARBOXYLESTERASE_B_2"/>
    <property type="match status" value="1"/>
</dbReference>
<evidence type="ECO:0000256" key="3">
    <source>
        <dbReference type="RuleBase" id="RU361235"/>
    </source>
</evidence>
<dbReference type="InterPro" id="IPR002018">
    <property type="entry name" value="CarbesteraseB"/>
</dbReference>
<dbReference type="PROSITE" id="PS00122">
    <property type="entry name" value="CARBOXYLESTERASE_B_1"/>
    <property type="match status" value="1"/>
</dbReference>
<proteinExistence type="inferred from homology"/>
<dbReference type="InterPro" id="IPR019826">
    <property type="entry name" value="Carboxylesterase_B_AS"/>
</dbReference>
<dbReference type="InterPro" id="IPR050309">
    <property type="entry name" value="Type-B_Carboxylest/Lipase"/>
</dbReference>
<dbReference type="Pfam" id="PF00135">
    <property type="entry name" value="COesterase"/>
    <property type="match status" value="1"/>
</dbReference>
<evidence type="ECO:0000313" key="5">
    <source>
        <dbReference type="EMBL" id="GFJ88464.1"/>
    </source>
</evidence>
<accession>A0A6V8KX95</accession>
<evidence type="ECO:0000256" key="2">
    <source>
        <dbReference type="ARBA" id="ARBA00022801"/>
    </source>
</evidence>
<protein>
    <recommendedName>
        <fullName evidence="3">Carboxylic ester hydrolase</fullName>
        <ecNumber evidence="3">3.1.1.-</ecNumber>
    </recommendedName>
</protein>
<comment type="caution">
    <text evidence="5">The sequence shown here is derived from an EMBL/GenBank/DDBJ whole genome shotgun (WGS) entry which is preliminary data.</text>
</comment>
<dbReference type="RefSeq" id="WP_173075806.1">
    <property type="nucleotide sequence ID" value="NZ_BAABJB010000015.1"/>
</dbReference>
<dbReference type="AlphaFoldDB" id="A0A6V8KX95"/>
<dbReference type="InterPro" id="IPR019819">
    <property type="entry name" value="Carboxylesterase_B_CS"/>
</dbReference>
<dbReference type="SUPFAM" id="SSF53474">
    <property type="entry name" value="alpha/beta-Hydrolases"/>
    <property type="match status" value="1"/>
</dbReference>
<name>A0A6V8KX95_9ACTN</name>
<keyword evidence="6" id="KW-1185">Reference proteome</keyword>
<dbReference type="Proteomes" id="UP000482960">
    <property type="component" value="Unassembled WGS sequence"/>
</dbReference>
<gene>
    <name evidence="5" type="ORF">Prum_021060</name>
</gene>
<keyword evidence="2 3" id="KW-0378">Hydrolase</keyword>
<reference evidence="5 6" key="2">
    <citation type="submission" date="2020-03" db="EMBL/GenBank/DDBJ databases">
        <authorList>
            <person name="Ichikawa N."/>
            <person name="Kimura A."/>
            <person name="Kitahashi Y."/>
            <person name="Uohara A."/>
        </authorList>
    </citation>
    <scope>NUCLEOTIDE SEQUENCE [LARGE SCALE GENOMIC DNA]</scope>
    <source>
        <strain evidence="5 6">NBRC 108638</strain>
    </source>
</reference>
<dbReference type="InterPro" id="IPR029058">
    <property type="entry name" value="AB_hydrolase_fold"/>
</dbReference>
<feature type="domain" description="Carboxylesterase type B" evidence="4">
    <location>
        <begin position="24"/>
        <end position="508"/>
    </location>
</feature>
<comment type="similarity">
    <text evidence="1 3">Belongs to the type-B carboxylesterase/lipase family.</text>
</comment>
<reference evidence="5 6" key="1">
    <citation type="submission" date="2020-03" db="EMBL/GenBank/DDBJ databases">
        <title>Whole genome shotgun sequence of Phytohabitans rumicis NBRC 108638.</title>
        <authorList>
            <person name="Komaki H."/>
            <person name="Tamura T."/>
        </authorList>
    </citation>
    <scope>NUCLEOTIDE SEQUENCE [LARGE SCALE GENOMIC DNA]</scope>
    <source>
        <strain evidence="5 6">NBRC 108638</strain>
    </source>
</reference>
<dbReference type="PANTHER" id="PTHR11559">
    <property type="entry name" value="CARBOXYLESTERASE"/>
    <property type="match status" value="1"/>
</dbReference>
<dbReference type="EC" id="3.1.1.-" evidence="3"/>
<evidence type="ECO:0000313" key="6">
    <source>
        <dbReference type="Proteomes" id="UP000482960"/>
    </source>
</evidence>
<evidence type="ECO:0000259" key="4">
    <source>
        <dbReference type="Pfam" id="PF00135"/>
    </source>
</evidence>
<organism evidence="5 6">
    <name type="scientific">Phytohabitans rumicis</name>
    <dbReference type="NCBI Taxonomy" id="1076125"/>
    <lineage>
        <taxon>Bacteria</taxon>
        <taxon>Bacillati</taxon>
        <taxon>Actinomycetota</taxon>
        <taxon>Actinomycetes</taxon>
        <taxon>Micromonosporales</taxon>
        <taxon>Micromonosporaceae</taxon>
    </lineage>
</organism>
<evidence type="ECO:0000256" key="1">
    <source>
        <dbReference type="ARBA" id="ARBA00005964"/>
    </source>
</evidence>
<dbReference type="EMBL" id="BLPG01000001">
    <property type="protein sequence ID" value="GFJ88464.1"/>
    <property type="molecule type" value="Genomic_DNA"/>
</dbReference>